<feature type="domain" description="M23ase beta-sheet core" evidence="1">
    <location>
        <begin position="55"/>
        <end position="112"/>
    </location>
</feature>
<sequence>MELIKLFSLVLILGLSTTFGGFSQEIQKGYFRSPVKPGGRNFLSGNFSELRPNHFHTGLDYKFGGSEGEPIYAAADGWVHRIKISSFGYGNVIYLKHPNGNITLYGHLRNFNPKLQAWMRQKLYEAKANELEVFPNPGELSVKKGELIANGGNTGSSGGPHLHFEIRDSLDRAMDPLLAGFTEILDNIPPTPQKIAIVPLEIDSRVNGKFQRLEITPVLSGASYRVPETIKVTGKVGLEIQSYDKLDGANNQNGFPKFEVSSDSGIQYTLKIDKVDFNYSRQFLLHTHLNRFTKLYFQPNLKFDYISPKTPGTGVFVVESGQKETIQIKLSDAYSNARLVNLTLTGTDLDSTISDGVAPAKAQTSYYNHHMKIRVAQTDKGGLAKFFIGNTVYEILPAYQDAQTRTYLWDLRFGVPSKVDLCSEILDPELFGHFPLGKEHLHATDRLTVRTDDNSLLEDLYLRVGFSGSSSNPVLRLQETTEYLWNPIEVTWDVSGYTGNKGKTHVYLRSPNGSRSFAGGDWEGGQIRFKTRNFGSFVLAVDDVKPSINLIRANSQGMRFTIKDNLSGIKSFEAFVDGKWVLMRYEHKQAVIWSETLDGEVLRGAAVLRVTDMAGNVAEWKGTIA</sequence>
<dbReference type="Pfam" id="PF01551">
    <property type="entry name" value="Peptidase_M23"/>
    <property type="match status" value="1"/>
</dbReference>
<dbReference type="InterPro" id="IPR016047">
    <property type="entry name" value="M23ase_b-sheet_dom"/>
</dbReference>
<comment type="caution">
    <text evidence="2">The sequence shown here is derived from an EMBL/GenBank/DDBJ whole genome shotgun (WGS) entry which is preliminary data.</text>
</comment>
<dbReference type="RefSeq" id="WP_343853711.1">
    <property type="nucleotide sequence ID" value="NZ_BAAAFI010000043.1"/>
</dbReference>
<dbReference type="CDD" id="cd12797">
    <property type="entry name" value="M23_peptidase"/>
    <property type="match status" value="1"/>
</dbReference>
<dbReference type="InterPro" id="IPR050570">
    <property type="entry name" value="Cell_wall_metabolism_enzyme"/>
</dbReference>
<evidence type="ECO:0000313" key="2">
    <source>
        <dbReference type="EMBL" id="GAA0880379.1"/>
    </source>
</evidence>
<evidence type="ECO:0000259" key="1">
    <source>
        <dbReference type="Pfam" id="PF01551"/>
    </source>
</evidence>
<dbReference type="PANTHER" id="PTHR21666:SF285">
    <property type="entry name" value="M23 FAMILY METALLOPEPTIDASE"/>
    <property type="match status" value="1"/>
</dbReference>
<reference evidence="3" key="1">
    <citation type="journal article" date="2019" name="Int. J. Syst. Evol. Microbiol.">
        <title>The Global Catalogue of Microorganisms (GCM) 10K type strain sequencing project: providing services to taxonomists for standard genome sequencing and annotation.</title>
        <authorList>
            <consortium name="The Broad Institute Genomics Platform"/>
            <consortium name="The Broad Institute Genome Sequencing Center for Infectious Disease"/>
            <person name="Wu L."/>
            <person name="Ma J."/>
        </authorList>
    </citation>
    <scope>NUCLEOTIDE SEQUENCE [LARGE SCALE GENOMIC DNA]</scope>
    <source>
        <strain evidence="3">JCM 16112</strain>
    </source>
</reference>
<dbReference type="InterPro" id="IPR011055">
    <property type="entry name" value="Dup_hybrid_motif"/>
</dbReference>
<protein>
    <submittedName>
        <fullName evidence="2">M23 family metallopeptidase</fullName>
    </submittedName>
</protein>
<organism evidence="2 3">
    <name type="scientific">Algoriphagus jejuensis</name>
    <dbReference type="NCBI Taxonomy" id="419934"/>
    <lineage>
        <taxon>Bacteria</taxon>
        <taxon>Pseudomonadati</taxon>
        <taxon>Bacteroidota</taxon>
        <taxon>Cytophagia</taxon>
        <taxon>Cytophagales</taxon>
        <taxon>Cyclobacteriaceae</taxon>
        <taxon>Algoriphagus</taxon>
    </lineage>
</organism>
<keyword evidence="3" id="KW-1185">Reference proteome</keyword>
<dbReference type="Proteomes" id="UP001500469">
    <property type="component" value="Unassembled WGS sequence"/>
</dbReference>
<dbReference type="SUPFAM" id="SSF51261">
    <property type="entry name" value="Duplicated hybrid motif"/>
    <property type="match status" value="1"/>
</dbReference>
<dbReference type="Gene3D" id="2.70.70.10">
    <property type="entry name" value="Glucose Permease (Domain IIA)"/>
    <property type="match status" value="1"/>
</dbReference>
<name>A0ABP3YH88_9BACT</name>
<proteinExistence type="predicted"/>
<accession>A0ABP3YH88</accession>
<evidence type="ECO:0000313" key="3">
    <source>
        <dbReference type="Proteomes" id="UP001500469"/>
    </source>
</evidence>
<gene>
    <name evidence="2" type="ORF">GCM10009119_33490</name>
</gene>
<dbReference type="PANTHER" id="PTHR21666">
    <property type="entry name" value="PEPTIDASE-RELATED"/>
    <property type="match status" value="1"/>
</dbReference>
<dbReference type="EMBL" id="BAAAFI010000043">
    <property type="protein sequence ID" value="GAA0880379.1"/>
    <property type="molecule type" value="Genomic_DNA"/>
</dbReference>